<feature type="transmembrane region" description="Helical" evidence="6">
    <location>
        <begin position="116"/>
        <end position="140"/>
    </location>
</feature>
<keyword evidence="8" id="KW-1185">Reference proteome</keyword>
<feature type="transmembrane region" description="Helical" evidence="6">
    <location>
        <begin position="221"/>
        <end position="241"/>
    </location>
</feature>
<dbReference type="EMBL" id="JBANMG010000009">
    <property type="protein sequence ID" value="KAK6949708.1"/>
    <property type="molecule type" value="Genomic_DNA"/>
</dbReference>
<organism evidence="7 8">
    <name type="scientific">Daldinia eschscholtzii</name>
    <dbReference type="NCBI Taxonomy" id="292717"/>
    <lineage>
        <taxon>Eukaryota</taxon>
        <taxon>Fungi</taxon>
        <taxon>Dikarya</taxon>
        <taxon>Ascomycota</taxon>
        <taxon>Pezizomycotina</taxon>
        <taxon>Sordariomycetes</taxon>
        <taxon>Xylariomycetidae</taxon>
        <taxon>Xylariales</taxon>
        <taxon>Hypoxylaceae</taxon>
        <taxon>Daldinia</taxon>
    </lineage>
</organism>
<keyword evidence="3 6" id="KW-1133">Transmembrane helix</keyword>
<dbReference type="InterPro" id="IPR036259">
    <property type="entry name" value="MFS_trans_sf"/>
</dbReference>
<comment type="caution">
    <text evidence="7">The sequence shown here is derived from an EMBL/GenBank/DDBJ whole genome shotgun (WGS) entry which is preliminary data.</text>
</comment>
<name>A0AAX6MAK1_9PEZI</name>
<evidence type="ECO:0000256" key="3">
    <source>
        <dbReference type="ARBA" id="ARBA00022989"/>
    </source>
</evidence>
<evidence type="ECO:0000256" key="1">
    <source>
        <dbReference type="ARBA" id="ARBA00004141"/>
    </source>
</evidence>
<dbReference type="GO" id="GO:0022857">
    <property type="term" value="F:transmembrane transporter activity"/>
    <property type="evidence" value="ECO:0007669"/>
    <property type="project" value="TreeGrafter"/>
</dbReference>
<dbReference type="Gene3D" id="1.20.1250.20">
    <property type="entry name" value="MFS general substrate transporter like domains"/>
    <property type="match status" value="1"/>
</dbReference>
<dbReference type="AlphaFoldDB" id="A0AAX6MAK1"/>
<dbReference type="GO" id="GO:0005886">
    <property type="term" value="C:plasma membrane"/>
    <property type="evidence" value="ECO:0007669"/>
    <property type="project" value="TreeGrafter"/>
</dbReference>
<evidence type="ECO:0000256" key="6">
    <source>
        <dbReference type="SAM" id="Phobius"/>
    </source>
</evidence>
<evidence type="ECO:0000256" key="4">
    <source>
        <dbReference type="ARBA" id="ARBA00023136"/>
    </source>
</evidence>
<evidence type="ECO:0000256" key="2">
    <source>
        <dbReference type="ARBA" id="ARBA00022692"/>
    </source>
</evidence>
<gene>
    <name evidence="7" type="ORF">Daesc_009792</name>
</gene>
<dbReference type="PANTHER" id="PTHR23502">
    <property type="entry name" value="MAJOR FACILITATOR SUPERFAMILY"/>
    <property type="match status" value="1"/>
</dbReference>
<accession>A0AAX6MAK1</accession>
<proteinExistence type="predicted"/>
<keyword evidence="4 6" id="KW-0472">Membrane</keyword>
<feature type="transmembrane region" description="Helical" evidence="6">
    <location>
        <begin position="152"/>
        <end position="171"/>
    </location>
</feature>
<evidence type="ECO:0000313" key="7">
    <source>
        <dbReference type="EMBL" id="KAK6949708.1"/>
    </source>
</evidence>
<feature type="compositionally biased region" description="Acidic residues" evidence="5">
    <location>
        <begin position="188"/>
        <end position="199"/>
    </location>
</feature>
<dbReference type="Proteomes" id="UP001369815">
    <property type="component" value="Unassembled WGS sequence"/>
</dbReference>
<keyword evidence="2 6" id="KW-0812">Transmembrane</keyword>
<dbReference type="SUPFAM" id="SSF103473">
    <property type="entry name" value="MFS general substrate transporter"/>
    <property type="match status" value="1"/>
</dbReference>
<sequence length="361" mass="40222">MVASRGSVLLSRKAKALNKWYQQLEDKGVFGVYISGSNGESNIWPRSTATTTNLDASVAEKHLSESAFESKPKGGQGLRRIRWVVREDEQRASLVTMITVSLFRPFMFLFTEPIVFFFSLWVSFAWAILYLTFGSIPLVFQRQYNFSIEQSGFVFVAMIIGSILATILGIYQEGMLKHPKWRSGSESSETDSSDDSLEDDTTGFWAFVRRKFPAQSPESRLYFTCFTSVLLPAGLYLFGFASQPSIHWMVPTFAIFLATMGIFYVYLATFNYLADIYQAYASSALAAQSFCRNVLGGAFPLVTSPLIRNLGEDAMGGLLGGIATVLTIVPWALVLFGNRIRARSSFAIVRSPNSLFACCHH</sequence>
<feature type="region of interest" description="Disordered" evidence="5">
    <location>
        <begin position="180"/>
        <end position="199"/>
    </location>
</feature>
<feature type="transmembrane region" description="Helical" evidence="6">
    <location>
        <begin position="248"/>
        <end position="267"/>
    </location>
</feature>
<dbReference type="PANTHER" id="PTHR23502:SF134">
    <property type="entry name" value="MAJOR FACILITATOR SUPERFAMILY (MFS) PROFILE DOMAIN-CONTAINING PROTEIN-RELATED"/>
    <property type="match status" value="1"/>
</dbReference>
<feature type="transmembrane region" description="Helical" evidence="6">
    <location>
        <begin position="314"/>
        <end position="336"/>
    </location>
</feature>
<protein>
    <submittedName>
        <fullName evidence="7">Uncharacterized protein</fullName>
    </submittedName>
</protein>
<comment type="subcellular location">
    <subcellularLocation>
        <location evidence="1">Membrane</location>
        <topology evidence="1">Multi-pass membrane protein</topology>
    </subcellularLocation>
</comment>
<reference evidence="7 8" key="1">
    <citation type="journal article" date="2024" name="Front Chem Biol">
        <title>Unveiling the potential of Daldinia eschscholtzii MFLUCC 19-0629 through bioactivity and bioinformatics studies for enhanced sustainable agriculture production.</title>
        <authorList>
            <person name="Brooks S."/>
            <person name="Weaver J.A."/>
            <person name="Klomchit A."/>
            <person name="Alharthi S.A."/>
            <person name="Onlamun T."/>
            <person name="Nurani R."/>
            <person name="Vong T.K."/>
            <person name="Alberti F."/>
            <person name="Greco C."/>
        </authorList>
    </citation>
    <scope>NUCLEOTIDE SEQUENCE [LARGE SCALE GENOMIC DNA]</scope>
    <source>
        <strain evidence="7">MFLUCC 19-0629</strain>
    </source>
</reference>
<evidence type="ECO:0000256" key="5">
    <source>
        <dbReference type="SAM" id="MobiDB-lite"/>
    </source>
</evidence>
<evidence type="ECO:0000313" key="8">
    <source>
        <dbReference type="Proteomes" id="UP001369815"/>
    </source>
</evidence>